<gene>
    <name evidence="2" type="ORF">NC653_035017</name>
</gene>
<keyword evidence="3" id="KW-1185">Reference proteome</keyword>
<name>A0AAD6LP92_9ROSI</name>
<feature type="transmembrane region" description="Helical" evidence="1">
    <location>
        <begin position="12"/>
        <end position="31"/>
    </location>
</feature>
<evidence type="ECO:0000256" key="1">
    <source>
        <dbReference type="SAM" id="Phobius"/>
    </source>
</evidence>
<reference evidence="2" key="1">
    <citation type="journal article" date="2023" name="Mol. Ecol. Resour.">
        <title>Chromosome-level genome assembly of a triploid poplar Populus alba 'Berolinensis'.</title>
        <authorList>
            <person name="Chen S."/>
            <person name="Yu Y."/>
            <person name="Wang X."/>
            <person name="Wang S."/>
            <person name="Zhang T."/>
            <person name="Zhou Y."/>
            <person name="He R."/>
            <person name="Meng N."/>
            <person name="Wang Y."/>
            <person name="Liu W."/>
            <person name="Liu Z."/>
            <person name="Liu J."/>
            <person name="Guo Q."/>
            <person name="Huang H."/>
            <person name="Sederoff R.R."/>
            <person name="Wang G."/>
            <person name="Qu G."/>
            <person name="Chen S."/>
        </authorList>
    </citation>
    <scope>NUCLEOTIDE SEQUENCE</scope>
    <source>
        <strain evidence="2">SC-2020</strain>
    </source>
</reference>
<organism evidence="2 3">
    <name type="scientific">Populus alba x Populus x berolinensis</name>
    <dbReference type="NCBI Taxonomy" id="444605"/>
    <lineage>
        <taxon>Eukaryota</taxon>
        <taxon>Viridiplantae</taxon>
        <taxon>Streptophyta</taxon>
        <taxon>Embryophyta</taxon>
        <taxon>Tracheophyta</taxon>
        <taxon>Spermatophyta</taxon>
        <taxon>Magnoliopsida</taxon>
        <taxon>eudicotyledons</taxon>
        <taxon>Gunneridae</taxon>
        <taxon>Pentapetalae</taxon>
        <taxon>rosids</taxon>
        <taxon>fabids</taxon>
        <taxon>Malpighiales</taxon>
        <taxon>Salicaceae</taxon>
        <taxon>Saliceae</taxon>
        <taxon>Populus</taxon>
    </lineage>
</organism>
<keyword evidence="1" id="KW-0472">Membrane</keyword>
<keyword evidence="1" id="KW-1133">Transmembrane helix</keyword>
<dbReference type="Proteomes" id="UP001164929">
    <property type="component" value="Chromosome 15"/>
</dbReference>
<protein>
    <submittedName>
        <fullName evidence="2">Uncharacterized protein</fullName>
    </submittedName>
</protein>
<evidence type="ECO:0000313" key="3">
    <source>
        <dbReference type="Proteomes" id="UP001164929"/>
    </source>
</evidence>
<evidence type="ECO:0000313" key="2">
    <source>
        <dbReference type="EMBL" id="KAJ6970606.1"/>
    </source>
</evidence>
<proteinExistence type="predicted"/>
<dbReference type="AlphaFoldDB" id="A0AAD6LP92"/>
<sequence length="65" mass="7501">MIQFFKVLTGHLLPLPISCAVMLLRILHMYGKKQKHLGFIKVVLLEGKDEKKGHENEGNKNKFIK</sequence>
<keyword evidence="1" id="KW-0812">Transmembrane</keyword>
<dbReference type="EMBL" id="JAQIZT010000015">
    <property type="protein sequence ID" value="KAJ6970606.1"/>
    <property type="molecule type" value="Genomic_DNA"/>
</dbReference>
<comment type="caution">
    <text evidence="2">The sequence shown here is derived from an EMBL/GenBank/DDBJ whole genome shotgun (WGS) entry which is preliminary data.</text>
</comment>
<accession>A0AAD6LP92</accession>